<evidence type="ECO:0000313" key="2">
    <source>
        <dbReference type="Proteomes" id="UP000192903"/>
    </source>
</evidence>
<dbReference type="RefSeq" id="WP_200814159.1">
    <property type="nucleotide sequence ID" value="NZ_FXAF01000011.1"/>
</dbReference>
<dbReference type="AlphaFoldDB" id="A0A1X7GLC8"/>
<evidence type="ECO:0008006" key="3">
    <source>
        <dbReference type="Google" id="ProtNLM"/>
    </source>
</evidence>
<evidence type="ECO:0000313" key="1">
    <source>
        <dbReference type="EMBL" id="SMF71426.1"/>
    </source>
</evidence>
<protein>
    <recommendedName>
        <fullName evidence="3">Aminoglycoside phosphotransferase</fullName>
    </recommendedName>
</protein>
<accession>A0A1X7GLC8</accession>
<reference evidence="2" key="1">
    <citation type="submission" date="2017-04" db="EMBL/GenBank/DDBJ databases">
        <authorList>
            <person name="Varghese N."/>
            <person name="Submissions S."/>
        </authorList>
    </citation>
    <scope>NUCLEOTIDE SEQUENCE [LARGE SCALE GENOMIC DNA]</scope>
    <source>
        <strain evidence="2">B4P</strain>
    </source>
</reference>
<dbReference type="Proteomes" id="UP000192903">
    <property type="component" value="Unassembled WGS sequence"/>
</dbReference>
<gene>
    <name evidence="1" type="ORF">SAMN02982989_4024</name>
</gene>
<proteinExistence type="predicted"/>
<sequence>MASSFFRNALNRMVEARERQVARYVNGALLNLDDETLKGLGTSREELRRKGAANYVF</sequence>
<dbReference type="EMBL" id="FXAF01000011">
    <property type="protein sequence ID" value="SMF71426.1"/>
    <property type="molecule type" value="Genomic_DNA"/>
</dbReference>
<organism evidence="1 2">
    <name type="scientific">Xaviernesmea oryzae</name>
    <dbReference type="NCBI Taxonomy" id="464029"/>
    <lineage>
        <taxon>Bacteria</taxon>
        <taxon>Pseudomonadati</taxon>
        <taxon>Pseudomonadota</taxon>
        <taxon>Alphaproteobacteria</taxon>
        <taxon>Hyphomicrobiales</taxon>
        <taxon>Rhizobiaceae</taxon>
        <taxon>Rhizobium/Agrobacterium group</taxon>
        <taxon>Xaviernesmea</taxon>
    </lineage>
</organism>
<name>A0A1X7GLC8_9HYPH</name>
<keyword evidence="2" id="KW-1185">Reference proteome</keyword>